<evidence type="ECO:0000256" key="2">
    <source>
        <dbReference type="ARBA" id="ARBA00023315"/>
    </source>
</evidence>
<organism evidence="4 5">
    <name type="scientific">[Bacillus] enclensis</name>
    <dbReference type="NCBI Taxonomy" id="1402860"/>
    <lineage>
        <taxon>Bacteria</taxon>
        <taxon>Bacillati</taxon>
        <taxon>Bacillota</taxon>
        <taxon>Bacilli</taxon>
        <taxon>Bacillales</taxon>
        <taxon>Bacillaceae</taxon>
        <taxon>Rossellomorea</taxon>
    </lineage>
</organism>
<dbReference type="SUPFAM" id="SSF55729">
    <property type="entry name" value="Acyl-CoA N-acyltransferases (Nat)"/>
    <property type="match status" value="1"/>
</dbReference>
<dbReference type="InterPro" id="IPR016181">
    <property type="entry name" value="Acyl_CoA_acyltransferase"/>
</dbReference>
<evidence type="ECO:0000313" key="5">
    <source>
        <dbReference type="Proteomes" id="UP000181997"/>
    </source>
</evidence>
<dbReference type="CDD" id="cd04301">
    <property type="entry name" value="NAT_SF"/>
    <property type="match status" value="1"/>
</dbReference>
<dbReference type="EMBL" id="FMAU01000003">
    <property type="protein sequence ID" value="SCC17816.1"/>
    <property type="molecule type" value="Genomic_DNA"/>
</dbReference>
<dbReference type="InterPro" id="IPR000182">
    <property type="entry name" value="GNAT_dom"/>
</dbReference>
<dbReference type="RefSeq" id="WP_058298992.1">
    <property type="nucleotide sequence ID" value="NZ_FMAU01000003.1"/>
</dbReference>
<proteinExistence type="predicted"/>
<evidence type="ECO:0000259" key="3">
    <source>
        <dbReference type="PROSITE" id="PS51186"/>
    </source>
</evidence>
<evidence type="ECO:0000256" key="1">
    <source>
        <dbReference type="ARBA" id="ARBA00022679"/>
    </source>
</evidence>
<keyword evidence="4" id="KW-0687">Ribonucleoprotein</keyword>
<reference evidence="5" key="1">
    <citation type="submission" date="2016-08" db="EMBL/GenBank/DDBJ databases">
        <authorList>
            <person name="Varghese N."/>
            <person name="Submissions Spin"/>
        </authorList>
    </citation>
    <scope>NUCLEOTIDE SEQUENCE [LARGE SCALE GENOMIC DNA]</scope>
    <source>
        <strain evidence="5">SGD-1123</strain>
    </source>
</reference>
<protein>
    <submittedName>
        <fullName evidence="4">Ribosomal protein S18 acetylase RimI</fullName>
    </submittedName>
</protein>
<keyword evidence="1" id="KW-0808">Transferase</keyword>
<dbReference type="PANTHER" id="PTHR43420">
    <property type="entry name" value="ACETYLTRANSFERASE"/>
    <property type="match status" value="1"/>
</dbReference>
<sequence length="174" mass="19987">MIKDMTLELKKASAEQLDEITEVYSRSKKDLDDSGLLQWDDNYPGREYFEEQIGYGDLYCLYSDGGLSGAVTLNTWQSPEWDEIPWEYEGEMVVHALFLDPAKQGRGLGSRFLGKCEEFAAGNGYRSIRLDAYARNEGANSLYEKMGYTYRGSVYFTSKPEGHQEYRCYEKPLN</sequence>
<feature type="domain" description="N-acetyltransferase" evidence="3">
    <location>
        <begin position="7"/>
        <end position="171"/>
    </location>
</feature>
<name>A0A0V8HG04_9BACI</name>
<keyword evidence="2" id="KW-0012">Acyltransferase</keyword>
<evidence type="ECO:0000313" key="4">
    <source>
        <dbReference type="EMBL" id="SCC17816.1"/>
    </source>
</evidence>
<dbReference type="GO" id="GO:0016747">
    <property type="term" value="F:acyltransferase activity, transferring groups other than amino-acyl groups"/>
    <property type="evidence" value="ECO:0007669"/>
    <property type="project" value="InterPro"/>
</dbReference>
<dbReference type="AlphaFoldDB" id="A0A0V8HG04"/>
<dbReference type="PANTHER" id="PTHR43420:SF47">
    <property type="entry name" value="N-ACETYLTRANSFERASE DOMAIN-CONTAINING PROTEIN"/>
    <property type="match status" value="1"/>
</dbReference>
<dbReference type="Pfam" id="PF00583">
    <property type="entry name" value="Acetyltransf_1"/>
    <property type="match status" value="1"/>
</dbReference>
<dbReference type="Proteomes" id="UP000181997">
    <property type="component" value="Unassembled WGS sequence"/>
</dbReference>
<dbReference type="GO" id="GO:0005840">
    <property type="term" value="C:ribosome"/>
    <property type="evidence" value="ECO:0007669"/>
    <property type="project" value="UniProtKB-KW"/>
</dbReference>
<accession>A0A0V8HG04</accession>
<gene>
    <name evidence="4" type="ORF">GA0061094_2924</name>
</gene>
<keyword evidence="5" id="KW-1185">Reference proteome</keyword>
<dbReference type="InterPro" id="IPR050680">
    <property type="entry name" value="YpeA/RimI_acetyltransf"/>
</dbReference>
<dbReference type="PROSITE" id="PS51186">
    <property type="entry name" value="GNAT"/>
    <property type="match status" value="1"/>
</dbReference>
<keyword evidence="4" id="KW-0689">Ribosomal protein</keyword>
<dbReference type="Gene3D" id="3.40.630.30">
    <property type="match status" value="1"/>
</dbReference>